<dbReference type="GO" id="GO:0022857">
    <property type="term" value="F:transmembrane transporter activity"/>
    <property type="evidence" value="ECO:0007669"/>
    <property type="project" value="TreeGrafter"/>
</dbReference>
<feature type="transmembrane region" description="Helical" evidence="6">
    <location>
        <begin position="418"/>
        <end position="441"/>
    </location>
</feature>
<dbReference type="Pfam" id="PF02687">
    <property type="entry name" value="FtsX"/>
    <property type="match status" value="2"/>
</dbReference>
<feature type="transmembrane region" description="Helical" evidence="6">
    <location>
        <begin position="16"/>
        <end position="40"/>
    </location>
</feature>
<name>A0A921HIQ3_9BACT</name>
<feature type="domain" description="MacB-like periplasmic core" evidence="8">
    <location>
        <begin position="18"/>
        <end position="235"/>
    </location>
</feature>
<dbReference type="InterPro" id="IPR025857">
    <property type="entry name" value="MacB_PCD"/>
</dbReference>
<dbReference type="GO" id="GO:0005886">
    <property type="term" value="C:plasma membrane"/>
    <property type="evidence" value="ECO:0007669"/>
    <property type="project" value="UniProtKB-SubCell"/>
</dbReference>
<feature type="domain" description="ABC3 transporter permease C-terminal" evidence="7">
    <location>
        <begin position="286"/>
        <end position="402"/>
    </location>
</feature>
<feature type="transmembrane region" description="Helical" evidence="6">
    <location>
        <begin position="327"/>
        <end position="353"/>
    </location>
</feature>
<keyword evidence="5 6" id="KW-0472">Membrane</keyword>
<dbReference type="AlphaFoldDB" id="A0A921HIQ3"/>
<comment type="caution">
    <text evidence="9">The sequence shown here is derived from an EMBL/GenBank/DDBJ whole genome shotgun (WGS) entry which is preliminary data.</text>
</comment>
<evidence type="ECO:0000259" key="8">
    <source>
        <dbReference type="Pfam" id="PF12704"/>
    </source>
</evidence>
<keyword evidence="2" id="KW-1003">Cell membrane</keyword>
<evidence type="ECO:0000256" key="2">
    <source>
        <dbReference type="ARBA" id="ARBA00022475"/>
    </source>
</evidence>
<dbReference type="Pfam" id="PF12704">
    <property type="entry name" value="MacB_PCD"/>
    <property type="match status" value="1"/>
</dbReference>
<evidence type="ECO:0000256" key="4">
    <source>
        <dbReference type="ARBA" id="ARBA00022989"/>
    </source>
</evidence>
<proteinExistence type="predicted"/>
<feature type="transmembrane region" description="Helical" evidence="6">
    <location>
        <begin position="373"/>
        <end position="398"/>
    </location>
</feature>
<evidence type="ECO:0000256" key="6">
    <source>
        <dbReference type="SAM" id="Phobius"/>
    </source>
</evidence>
<evidence type="ECO:0000256" key="1">
    <source>
        <dbReference type="ARBA" id="ARBA00004651"/>
    </source>
</evidence>
<dbReference type="PANTHER" id="PTHR30572:SF18">
    <property type="entry name" value="ABC-TYPE MACROLIDE FAMILY EXPORT SYSTEM PERMEASE COMPONENT 2"/>
    <property type="match status" value="1"/>
</dbReference>
<feature type="transmembrane region" description="Helical" evidence="6">
    <location>
        <begin position="748"/>
        <end position="777"/>
    </location>
</feature>
<feature type="transmembrane region" description="Helical" evidence="6">
    <location>
        <begin position="666"/>
        <end position="689"/>
    </location>
</feature>
<dbReference type="EMBL" id="DYWE01000063">
    <property type="protein sequence ID" value="HJF81213.1"/>
    <property type="molecule type" value="Genomic_DNA"/>
</dbReference>
<protein>
    <submittedName>
        <fullName evidence="9">ABC transporter permease</fullName>
    </submittedName>
</protein>
<dbReference type="Proteomes" id="UP000722357">
    <property type="component" value="Unassembled WGS sequence"/>
</dbReference>
<reference evidence="9" key="2">
    <citation type="submission" date="2021-09" db="EMBL/GenBank/DDBJ databases">
        <authorList>
            <person name="Gilroy R."/>
        </authorList>
    </citation>
    <scope>NUCLEOTIDE SEQUENCE</scope>
    <source>
        <strain evidence="9">9794</strain>
    </source>
</reference>
<dbReference type="InterPro" id="IPR003838">
    <property type="entry name" value="ABC3_permease_C"/>
</dbReference>
<reference evidence="9" key="1">
    <citation type="journal article" date="2021" name="PeerJ">
        <title>Extensive microbial diversity within the chicken gut microbiome revealed by metagenomics and culture.</title>
        <authorList>
            <person name="Gilroy R."/>
            <person name="Ravi A."/>
            <person name="Getino M."/>
            <person name="Pursley I."/>
            <person name="Horton D.L."/>
            <person name="Alikhan N.F."/>
            <person name="Baker D."/>
            <person name="Gharbi K."/>
            <person name="Hall N."/>
            <person name="Watson M."/>
            <person name="Adriaenssens E.M."/>
            <person name="Foster-Nyarko E."/>
            <person name="Jarju S."/>
            <person name="Secka A."/>
            <person name="Antonio M."/>
            <person name="Oren A."/>
            <person name="Chaudhuri R.R."/>
            <person name="La Ragione R."/>
            <person name="Hildebrand F."/>
            <person name="Pallen M.J."/>
        </authorList>
    </citation>
    <scope>NUCLEOTIDE SEQUENCE</scope>
    <source>
        <strain evidence="9">9794</strain>
    </source>
</reference>
<keyword evidence="4 6" id="KW-1133">Transmembrane helix</keyword>
<gene>
    <name evidence="9" type="ORF">K8V40_06120</name>
</gene>
<feature type="domain" description="ABC3 transporter permease C-terminal" evidence="7">
    <location>
        <begin position="668"/>
        <end position="779"/>
    </location>
</feature>
<dbReference type="InterPro" id="IPR050250">
    <property type="entry name" value="Macrolide_Exporter_MacB"/>
</dbReference>
<keyword evidence="3 6" id="KW-0812">Transmembrane</keyword>
<feature type="transmembrane region" description="Helical" evidence="6">
    <location>
        <begin position="713"/>
        <end position="736"/>
    </location>
</feature>
<dbReference type="PANTHER" id="PTHR30572">
    <property type="entry name" value="MEMBRANE COMPONENT OF TRANSPORTER-RELATED"/>
    <property type="match status" value="1"/>
</dbReference>
<organism evidence="9 10">
    <name type="scientific">Phocaeicola plebeius</name>
    <dbReference type="NCBI Taxonomy" id="310297"/>
    <lineage>
        <taxon>Bacteria</taxon>
        <taxon>Pseudomonadati</taxon>
        <taxon>Bacteroidota</taxon>
        <taxon>Bacteroidia</taxon>
        <taxon>Bacteroidales</taxon>
        <taxon>Bacteroidaceae</taxon>
        <taxon>Phocaeicola</taxon>
    </lineage>
</organism>
<feature type="transmembrane region" description="Helical" evidence="6">
    <location>
        <begin position="281"/>
        <end position="307"/>
    </location>
</feature>
<evidence type="ECO:0000256" key="3">
    <source>
        <dbReference type="ARBA" id="ARBA00022692"/>
    </source>
</evidence>
<evidence type="ECO:0000259" key="7">
    <source>
        <dbReference type="Pfam" id="PF02687"/>
    </source>
</evidence>
<evidence type="ECO:0000313" key="10">
    <source>
        <dbReference type="Proteomes" id="UP000722357"/>
    </source>
</evidence>
<evidence type="ECO:0000256" key="5">
    <source>
        <dbReference type="ARBA" id="ARBA00023136"/>
    </source>
</evidence>
<accession>A0A921HIQ3</accession>
<sequence length="788" mass="89196">MKGLKTYFTYLHRNKLFTLVNVVGLGISLMFVLLIANMVVRQLTVGSDIKDIEHIYVLSNEEYSASNYLVGERLANRYPEMADWCAVNAEACNSGSYAVVDNRKTSLEIYCVKDNFLRFFGYSLLSGNPEQALVDAHSIVLTESAARKLFGEEPAEGKMLRLSGDKKEMYTVTGIIKDFDNSVIPDEVEAIVPFDYVDFVNWGSSMRNPDMNNMGGTAILVRFPQGVNPDQKAADMLSFLKTFSWGYQHELFREAFWMPLKDVCFSEIISLQLRQYNPVKVWIFLVAGILILLMAVFNYVSMCVAQVSYRAKEMATRRLLGSSARSIFWRMIAESFLLTTLAFVIGFLLAKAAEPTAMELLHTRLDIVGDLNPLTLLCYLLLITVLSLLAGLVPAVLLSHYHPLDVVKGTFRRKTKAVYLRALYVVQSGLTVAMLTCTLYLSAQIYRILREPLGYTYGHVLDYPAMTVGSSEKIRLFRDEARKKPFVRNVCLTAGTPVNRGNNNTTQLYDNNGMPQNVSFQVFRTDSAFLDIFHIQVFDDRKLPRKWGNMYFSESTFDSLQLDYARTAELRNEYGRQYAVGGWYADIKFGSILLPQSPTMISVEHPDKVRPWNVLVETIEGDQAAYKRELDALFSEVVEGIPFESKWYADEMKEVYKDLLHMRTTIVAFTCAALLISLLGLTAMSIYFISQRKRDMAIRKVFGSSARMERARLLRFSLLSLLTGMLLAVPLAWFGVQQIDGILHYSPMAMWGVFGFAFLLVALISLGSVCLISWGAVRENPVNHIKTE</sequence>
<comment type="subcellular location">
    <subcellularLocation>
        <location evidence="1">Cell membrane</location>
        <topology evidence="1">Multi-pass membrane protein</topology>
    </subcellularLocation>
</comment>
<evidence type="ECO:0000313" key="9">
    <source>
        <dbReference type="EMBL" id="HJF81213.1"/>
    </source>
</evidence>